<keyword evidence="3" id="KW-0274">FAD</keyword>
<feature type="compositionally biased region" description="Acidic residues" evidence="7">
    <location>
        <begin position="73"/>
        <end position="82"/>
    </location>
</feature>
<dbReference type="InterPro" id="IPR023753">
    <property type="entry name" value="FAD/NAD-binding_dom"/>
</dbReference>
<dbReference type="InterPro" id="IPR036188">
    <property type="entry name" value="FAD/NAD-bd_sf"/>
</dbReference>
<dbReference type="PRINTS" id="PR00469">
    <property type="entry name" value="PNDRDTASEII"/>
</dbReference>
<dbReference type="GeneID" id="25907579"/>
<evidence type="ECO:0000259" key="8">
    <source>
        <dbReference type="Pfam" id="PF07992"/>
    </source>
</evidence>
<dbReference type="GO" id="GO:0016668">
    <property type="term" value="F:oxidoreductase activity, acting on a sulfur group of donors, NAD(P) as acceptor"/>
    <property type="evidence" value="ECO:0007669"/>
    <property type="project" value="UniProtKB-ARBA"/>
</dbReference>
<gene>
    <name evidence="9" type="ORF">SARC_07075</name>
</gene>
<evidence type="ECO:0000313" key="9">
    <source>
        <dbReference type="EMBL" id="KNC80557.1"/>
    </source>
</evidence>
<sequence>NTSTLRCVVPSASAGGQLTTTTDVENYPGFPDGILGGDLCTAFRKQSARFGTKIYTETVTKLKIGTYTTGTADDGDSADGESGEPYNDGSDRRHLSAVHFNENDAMFTITTSAREVQAKAVIVATGATARRLYFPGANDSEFWQRGVSACAVCDGALPLFRNQPLVVVGGGDSAMEEAIFLTKFASKVYILHRRDTLRASKIMQKRAQKNDKIEIVYNSVPVEAKGNEFLQSVVVESTTDKSRIELEAAGLFFAIGHTPATAFLQGQLNVDEDGYILTEPGSTKTNVEGIFACGDVQDRQWRQAITAAGSGCQAALQCEQYLSHEPLLPDAHWATDSN</sequence>
<protein>
    <submittedName>
        <fullName evidence="9">Thioredoxin reductase 2</fullName>
    </submittedName>
</protein>
<dbReference type="RefSeq" id="XP_014154459.1">
    <property type="nucleotide sequence ID" value="XM_014298984.1"/>
</dbReference>
<dbReference type="PANTHER" id="PTHR48105">
    <property type="entry name" value="THIOREDOXIN REDUCTASE 1-RELATED-RELATED"/>
    <property type="match status" value="1"/>
</dbReference>
<keyword evidence="5" id="KW-1015">Disulfide bond</keyword>
<keyword evidence="6" id="KW-0676">Redox-active center</keyword>
<evidence type="ECO:0000256" key="2">
    <source>
        <dbReference type="ARBA" id="ARBA00022630"/>
    </source>
</evidence>
<dbReference type="STRING" id="667725.A0A0L0FUQ0"/>
<feature type="region of interest" description="Disordered" evidence="7">
    <location>
        <begin position="70"/>
        <end position="91"/>
    </location>
</feature>
<dbReference type="SUPFAM" id="SSF51905">
    <property type="entry name" value="FAD/NAD(P)-binding domain"/>
    <property type="match status" value="1"/>
</dbReference>
<feature type="non-terminal residue" evidence="9">
    <location>
        <position position="1"/>
    </location>
</feature>
<evidence type="ECO:0000256" key="1">
    <source>
        <dbReference type="ARBA" id="ARBA00009333"/>
    </source>
</evidence>
<dbReference type="EMBL" id="KQ242135">
    <property type="protein sequence ID" value="KNC80557.1"/>
    <property type="molecule type" value="Genomic_DNA"/>
</dbReference>
<keyword evidence="4" id="KW-0560">Oxidoreductase</keyword>
<feature type="domain" description="FAD/NAD(P)-binding" evidence="8">
    <location>
        <begin position="97"/>
        <end position="311"/>
    </location>
</feature>
<evidence type="ECO:0000256" key="4">
    <source>
        <dbReference type="ARBA" id="ARBA00023002"/>
    </source>
</evidence>
<reference evidence="9 10" key="1">
    <citation type="submission" date="2011-02" db="EMBL/GenBank/DDBJ databases">
        <title>The Genome Sequence of Sphaeroforma arctica JP610.</title>
        <authorList>
            <consortium name="The Broad Institute Genome Sequencing Platform"/>
            <person name="Russ C."/>
            <person name="Cuomo C."/>
            <person name="Young S.K."/>
            <person name="Zeng Q."/>
            <person name="Gargeya S."/>
            <person name="Alvarado L."/>
            <person name="Berlin A."/>
            <person name="Chapman S.B."/>
            <person name="Chen Z."/>
            <person name="Freedman E."/>
            <person name="Gellesch M."/>
            <person name="Goldberg J."/>
            <person name="Griggs A."/>
            <person name="Gujja S."/>
            <person name="Heilman E."/>
            <person name="Heiman D."/>
            <person name="Howarth C."/>
            <person name="Mehta T."/>
            <person name="Neiman D."/>
            <person name="Pearson M."/>
            <person name="Roberts A."/>
            <person name="Saif S."/>
            <person name="Shea T."/>
            <person name="Shenoy N."/>
            <person name="Sisk P."/>
            <person name="Stolte C."/>
            <person name="Sykes S."/>
            <person name="White J."/>
            <person name="Yandava C."/>
            <person name="Burger G."/>
            <person name="Gray M.W."/>
            <person name="Holland P.W.H."/>
            <person name="King N."/>
            <person name="Lang F.B.F."/>
            <person name="Roger A.J."/>
            <person name="Ruiz-Trillo I."/>
            <person name="Haas B."/>
            <person name="Nusbaum C."/>
            <person name="Birren B."/>
        </authorList>
    </citation>
    <scope>NUCLEOTIDE SEQUENCE [LARGE SCALE GENOMIC DNA]</scope>
    <source>
        <strain evidence="9 10">JP610</strain>
    </source>
</reference>
<evidence type="ECO:0000313" key="10">
    <source>
        <dbReference type="Proteomes" id="UP000054560"/>
    </source>
</evidence>
<keyword evidence="10" id="KW-1185">Reference proteome</keyword>
<dbReference type="PRINTS" id="PR00368">
    <property type="entry name" value="FADPNR"/>
</dbReference>
<comment type="similarity">
    <text evidence="1">Belongs to the class-II pyridine nucleotide-disulfide oxidoreductase family.</text>
</comment>
<dbReference type="Proteomes" id="UP000054560">
    <property type="component" value="Unassembled WGS sequence"/>
</dbReference>
<proteinExistence type="inferred from homology"/>
<organism evidence="9 10">
    <name type="scientific">Sphaeroforma arctica JP610</name>
    <dbReference type="NCBI Taxonomy" id="667725"/>
    <lineage>
        <taxon>Eukaryota</taxon>
        <taxon>Ichthyosporea</taxon>
        <taxon>Ichthyophonida</taxon>
        <taxon>Sphaeroforma</taxon>
    </lineage>
</organism>
<dbReference type="GO" id="GO:0097237">
    <property type="term" value="P:cellular response to toxic substance"/>
    <property type="evidence" value="ECO:0007669"/>
    <property type="project" value="UniProtKB-ARBA"/>
</dbReference>
<dbReference type="PROSITE" id="PS00573">
    <property type="entry name" value="PYRIDINE_REDOX_2"/>
    <property type="match status" value="1"/>
</dbReference>
<dbReference type="Pfam" id="PF07992">
    <property type="entry name" value="Pyr_redox_2"/>
    <property type="match status" value="1"/>
</dbReference>
<name>A0A0L0FUQ0_9EUKA</name>
<keyword evidence="2" id="KW-0285">Flavoprotein</keyword>
<dbReference type="AlphaFoldDB" id="A0A0L0FUQ0"/>
<accession>A0A0L0FUQ0</accession>
<dbReference type="OrthoDB" id="371245at2759"/>
<evidence type="ECO:0000256" key="6">
    <source>
        <dbReference type="ARBA" id="ARBA00023284"/>
    </source>
</evidence>
<dbReference type="InterPro" id="IPR050097">
    <property type="entry name" value="Ferredoxin-NADP_redctase_2"/>
</dbReference>
<evidence type="ECO:0000256" key="3">
    <source>
        <dbReference type="ARBA" id="ARBA00022827"/>
    </source>
</evidence>
<evidence type="ECO:0000256" key="7">
    <source>
        <dbReference type="SAM" id="MobiDB-lite"/>
    </source>
</evidence>
<dbReference type="eggNOG" id="KOG0404">
    <property type="taxonomic scope" value="Eukaryota"/>
</dbReference>
<evidence type="ECO:0000256" key="5">
    <source>
        <dbReference type="ARBA" id="ARBA00023157"/>
    </source>
</evidence>
<dbReference type="Gene3D" id="3.50.50.60">
    <property type="entry name" value="FAD/NAD(P)-binding domain"/>
    <property type="match status" value="3"/>
</dbReference>
<dbReference type="InterPro" id="IPR008255">
    <property type="entry name" value="Pyr_nucl-diS_OxRdtase_2_AS"/>
</dbReference>